<evidence type="ECO:0000256" key="1">
    <source>
        <dbReference type="ARBA" id="ARBA00001974"/>
    </source>
</evidence>
<accession>A0ABN8HUW9</accession>
<proteinExistence type="inferred from homology"/>
<reference evidence="7" key="1">
    <citation type="submission" date="2022-03" db="EMBL/GenBank/DDBJ databases">
        <authorList>
            <person name="Martin H S."/>
        </authorList>
    </citation>
    <scope>NUCLEOTIDE SEQUENCE</scope>
</reference>
<keyword evidence="3" id="KW-0285">Flavoprotein</keyword>
<dbReference type="SUPFAM" id="SSF54373">
    <property type="entry name" value="FAD-linked reductases, C-terminal domain"/>
    <property type="match status" value="1"/>
</dbReference>
<dbReference type="PIRSF" id="PIRSF000189">
    <property type="entry name" value="D-aa_oxidase"/>
    <property type="match status" value="1"/>
</dbReference>
<feature type="domain" description="FAD dependent oxidoreductase" evidence="6">
    <location>
        <begin position="7"/>
        <end position="318"/>
    </location>
</feature>
<dbReference type="Gene3D" id="3.40.50.720">
    <property type="entry name" value="NAD(P)-binding Rossmann-like Domain"/>
    <property type="match status" value="1"/>
</dbReference>
<dbReference type="SUPFAM" id="SSF51971">
    <property type="entry name" value="Nucleotide-binding domain"/>
    <property type="match status" value="1"/>
</dbReference>
<evidence type="ECO:0000256" key="5">
    <source>
        <dbReference type="ARBA" id="ARBA00023002"/>
    </source>
</evidence>
<dbReference type="EMBL" id="OW152824">
    <property type="protein sequence ID" value="CAH2040863.1"/>
    <property type="molecule type" value="Genomic_DNA"/>
</dbReference>
<dbReference type="Pfam" id="PF01266">
    <property type="entry name" value="DAO"/>
    <property type="match status" value="1"/>
</dbReference>
<keyword evidence="4" id="KW-0274">FAD</keyword>
<evidence type="ECO:0000259" key="6">
    <source>
        <dbReference type="Pfam" id="PF01266"/>
    </source>
</evidence>
<protein>
    <recommendedName>
        <fullName evidence="6">FAD dependent oxidoreductase domain-containing protein</fullName>
    </recommendedName>
</protein>
<dbReference type="PANTHER" id="PTHR11530:SF17">
    <property type="entry name" value="RE49860P"/>
    <property type="match status" value="1"/>
</dbReference>
<evidence type="ECO:0000256" key="4">
    <source>
        <dbReference type="ARBA" id="ARBA00022827"/>
    </source>
</evidence>
<dbReference type="PANTHER" id="PTHR11530">
    <property type="entry name" value="D-AMINO ACID OXIDASE"/>
    <property type="match status" value="1"/>
</dbReference>
<keyword evidence="8" id="KW-1185">Reference proteome</keyword>
<evidence type="ECO:0000256" key="3">
    <source>
        <dbReference type="ARBA" id="ARBA00022630"/>
    </source>
</evidence>
<dbReference type="InterPro" id="IPR023209">
    <property type="entry name" value="DAO"/>
</dbReference>
<dbReference type="Proteomes" id="UP000837857">
    <property type="component" value="Chromosome 12"/>
</dbReference>
<comment type="cofactor">
    <cofactor evidence="1">
        <name>FAD</name>
        <dbReference type="ChEBI" id="CHEBI:57692"/>
    </cofactor>
</comment>
<evidence type="ECO:0000313" key="8">
    <source>
        <dbReference type="Proteomes" id="UP000837857"/>
    </source>
</evidence>
<comment type="similarity">
    <text evidence="2">Belongs to the DAMOX/DASOX family.</text>
</comment>
<evidence type="ECO:0000313" key="7">
    <source>
        <dbReference type="EMBL" id="CAH2040863.1"/>
    </source>
</evidence>
<name>A0ABN8HUW9_9NEOP</name>
<organism evidence="7 8">
    <name type="scientific">Iphiclides podalirius</name>
    <name type="common">scarce swallowtail</name>
    <dbReference type="NCBI Taxonomy" id="110791"/>
    <lineage>
        <taxon>Eukaryota</taxon>
        <taxon>Metazoa</taxon>
        <taxon>Ecdysozoa</taxon>
        <taxon>Arthropoda</taxon>
        <taxon>Hexapoda</taxon>
        <taxon>Insecta</taxon>
        <taxon>Pterygota</taxon>
        <taxon>Neoptera</taxon>
        <taxon>Endopterygota</taxon>
        <taxon>Lepidoptera</taxon>
        <taxon>Glossata</taxon>
        <taxon>Ditrysia</taxon>
        <taxon>Papilionoidea</taxon>
        <taxon>Papilionidae</taxon>
        <taxon>Papilioninae</taxon>
        <taxon>Iphiclides</taxon>
    </lineage>
</organism>
<evidence type="ECO:0000256" key="2">
    <source>
        <dbReference type="ARBA" id="ARBA00006730"/>
    </source>
</evidence>
<keyword evidence="5" id="KW-0560">Oxidoreductase</keyword>
<gene>
    <name evidence="7" type="ORF">IPOD504_LOCUS2857</name>
</gene>
<dbReference type="InterPro" id="IPR006076">
    <property type="entry name" value="FAD-dep_OxRdtase"/>
</dbReference>
<dbReference type="Gene3D" id="3.30.9.10">
    <property type="entry name" value="D-Amino Acid Oxidase, subunit A, domain 2"/>
    <property type="match status" value="1"/>
</dbReference>
<sequence length="337" mass="37016">MTDSPNIAIVGAGVVGLTVARLLQSEQRHCNLTIIADAFKEDTTSAVAAGIFRPGTSFKGSTDGHTKKWIRDSWHYWQEILKSPEASQAGLMTFSAYIFSKKHYSVTRNHLIEDLVPIYRAVDDNELSLCGDGWKYGSYFSTVKIGCDRYLPWAEGKFIQDGGKILTGRVDNIASLRGKYDLVFNCTGFGAKALCNDHDLVPIRGQVLKVRAPWLKTAFYGDYDTYVIPGFDGVATLGGVRQYDSYNTDVCRHDSAAILERCCAMLPALKSAEVVAHRVGLRPHRVPVRVEPEVLDGVKVVHCYGHGGYGVTCAPGTAIDAVSIGVDLFKCNMRNKL</sequence>
<feature type="non-terminal residue" evidence="7">
    <location>
        <position position="337"/>
    </location>
</feature>